<sequence length="73" mass="7756">MAEPEALYVVGCAAANVQQDGTCTVPVWVPYHQPVLPPLSLADGSIVAFAIVSVWAMGLKARLVFRAARLGVY</sequence>
<proteinExistence type="predicted"/>
<keyword evidence="3" id="KW-1185">Reference proteome</keyword>
<protein>
    <submittedName>
        <fullName evidence="2">Uncharacterized protein</fullName>
    </submittedName>
</protein>
<evidence type="ECO:0000313" key="2">
    <source>
        <dbReference type="EMBL" id="KRG72491.1"/>
    </source>
</evidence>
<keyword evidence="1" id="KW-0472">Membrane</keyword>
<comment type="caution">
    <text evidence="2">The sequence shown here is derived from an EMBL/GenBank/DDBJ whole genome shotgun (WGS) entry which is preliminary data.</text>
</comment>
<dbReference type="AlphaFoldDB" id="A0A0R0CT08"/>
<dbReference type="Proteomes" id="UP000051863">
    <property type="component" value="Unassembled WGS sequence"/>
</dbReference>
<evidence type="ECO:0000256" key="1">
    <source>
        <dbReference type="SAM" id="Phobius"/>
    </source>
</evidence>
<feature type="transmembrane region" description="Helical" evidence="1">
    <location>
        <begin position="39"/>
        <end position="59"/>
    </location>
</feature>
<accession>A0A0R0CT08</accession>
<name>A0A0R0CT08_9GAMM</name>
<reference evidence="2 3" key="1">
    <citation type="submission" date="2015-05" db="EMBL/GenBank/DDBJ databases">
        <title>Genome sequencing and analysis of members of genus Stenotrophomonas.</title>
        <authorList>
            <person name="Patil P.P."/>
            <person name="Midha S."/>
            <person name="Patil P.B."/>
        </authorList>
    </citation>
    <scope>NUCLEOTIDE SEQUENCE [LARGE SCALE GENOMIC DNA]</scope>
    <source>
        <strain evidence="2 3">DSM 18941</strain>
    </source>
</reference>
<gene>
    <name evidence="2" type="ORF">ABB27_01010</name>
</gene>
<keyword evidence="1" id="KW-1133">Transmembrane helix</keyword>
<dbReference type="PATRIC" id="fig|405446.3.peg.2016"/>
<dbReference type="EMBL" id="LDJJ01000004">
    <property type="protein sequence ID" value="KRG72491.1"/>
    <property type="molecule type" value="Genomic_DNA"/>
</dbReference>
<evidence type="ECO:0000313" key="3">
    <source>
        <dbReference type="Proteomes" id="UP000051863"/>
    </source>
</evidence>
<keyword evidence="1" id="KW-0812">Transmembrane</keyword>
<organism evidence="2 3">
    <name type="scientific">Stenotrophomonas terrae</name>
    <dbReference type="NCBI Taxonomy" id="405446"/>
    <lineage>
        <taxon>Bacteria</taxon>
        <taxon>Pseudomonadati</taxon>
        <taxon>Pseudomonadota</taxon>
        <taxon>Gammaproteobacteria</taxon>
        <taxon>Lysobacterales</taxon>
        <taxon>Lysobacteraceae</taxon>
        <taxon>Stenotrophomonas</taxon>
    </lineage>
</organism>